<accession>A0A843YCG8</accession>
<evidence type="ECO:0000313" key="3">
    <source>
        <dbReference type="Proteomes" id="UP000444174"/>
    </source>
</evidence>
<keyword evidence="3" id="KW-1185">Reference proteome</keyword>
<proteinExistence type="predicted"/>
<dbReference type="RefSeq" id="WP_153214522.1">
    <property type="nucleotide sequence ID" value="NZ_WIBF01000001.1"/>
</dbReference>
<name>A0A843YCG8_9RHOB</name>
<dbReference type="EMBL" id="WIBF01000001">
    <property type="protein sequence ID" value="MQQ07023.1"/>
    <property type="molecule type" value="Genomic_DNA"/>
</dbReference>
<sequence>MLTHVARAAGYKNFQHLRDQNQPEPQANRKQVDRAARYFDARGQWARWPLKRGVRELCLWVIWTGIPARQTFNERQISAVIDEMTVFHDPAQIRRSLVEMDLMTRDIDGSNYIRLEKPMPPEARALLQIVKDRRDSQ</sequence>
<dbReference type="Proteomes" id="UP000444174">
    <property type="component" value="Unassembled WGS sequence"/>
</dbReference>
<evidence type="ECO:0000259" key="1">
    <source>
        <dbReference type="Pfam" id="PF09860"/>
    </source>
</evidence>
<dbReference type="InterPro" id="IPR018656">
    <property type="entry name" value="DUF2087"/>
</dbReference>
<feature type="domain" description="DUF2087" evidence="1">
    <location>
        <begin position="45"/>
        <end position="114"/>
    </location>
</feature>
<comment type="caution">
    <text evidence="2">The sequence shown here is derived from an EMBL/GenBank/DDBJ whole genome shotgun (WGS) entry which is preliminary data.</text>
</comment>
<protein>
    <submittedName>
        <fullName evidence="2">DUF2087 domain-containing protein</fullName>
    </submittedName>
</protein>
<dbReference type="AlphaFoldDB" id="A0A843YCG8"/>
<gene>
    <name evidence="2" type="ORF">GFB49_01000</name>
</gene>
<reference evidence="2 3" key="1">
    <citation type="submission" date="2019-10" db="EMBL/GenBank/DDBJ databases">
        <title>Epibacterium sp. nov., isolated from seawater.</title>
        <authorList>
            <person name="Zhang X."/>
            <person name="Li N."/>
        </authorList>
    </citation>
    <scope>NUCLEOTIDE SEQUENCE [LARGE SCALE GENOMIC DNA]</scope>
    <source>
        <strain evidence="2 3">SM1979</strain>
    </source>
</reference>
<organism evidence="2 3">
    <name type="scientific">Tritonibacter litoralis</name>
    <dbReference type="NCBI Taxonomy" id="2662264"/>
    <lineage>
        <taxon>Bacteria</taxon>
        <taxon>Pseudomonadati</taxon>
        <taxon>Pseudomonadota</taxon>
        <taxon>Alphaproteobacteria</taxon>
        <taxon>Rhodobacterales</taxon>
        <taxon>Paracoccaceae</taxon>
        <taxon>Tritonibacter</taxon>
    </lineage>
</organism>
<dbReference type="Pfam" id="PF09860">
    <property type="entry name" value="DUF2087"/>
    <property type="match status" value="1"/>
</dbReference>
<evidence type="ECO:0000313" key="2">
    <source>
        <dbReference type="EMBL" id="MQQ07023.1"/>
    </source>
</evidence>